<feature type="transmembrane region" description="Helical" evidence="1">
    <location>
        <begin position="39"/>
        <end position="58"/>
    </location>
</feature>
<dbReference type="AlphaFoldDB" id="K0Z9H3"/>
<organism evidence="2 3">
    <name type="scientific">Slackia piriformis YIT 12062</name>
    <dbReference type="NCBI Taxonomy" id="742818"/>
    <lineage>
        <taxon>Bacteria</taxon>
        <taxon>Bacillati</taxon>
        <taxon>Actinomycetota</taxon>
        <taxon>Coriobacteriia</taxon>
        <taxon>Eggerthellales</taxon>
        <taxon>Eggerthellaceae</taxon>
        <taxon>Slackia</taxon>
    </lineage>
</organism>
<dbReference type="OrthoDB" id="3197290at2"/>
<keyword evidence="1" id="KW-1133">Transmembrane helix</keyword>
<accession>K0Z9H3</accession>
<keyword evidence="1" id="KW-0472">Membrane</keyword>
<evidence type="ECO:0000256" key="1">
    <source>
        <dbReference type="SAM" id="Phobius"/>
    </source>
</evidence>
<sequence length="263" mass="28180">MNHTKPSHDHPHAPKTATHGAIRYLDGSVLKRPFDPPRLVMAACVAGAVIAAVIGGFAGSKAIDQILHGEERSAATIEENIHRNVSYDLPVLQDYIDLDDGSIATALQDAGYTTVNLLGEGEEGFDMMKLPSDVTVDDAMVAFAGGIGKMDAVQASKYLVGSWRFSTERKEGVSMRIRYADLQSADAGQAIQSALESEGWADNNAVAISDEGIDEVGNTYKEGTIQTDSGTYAWRISACPLADVYNISGLPETAQYVGIRMQK</sequence>
<keyword evidence="3" id="KW-1185">Reference proteome</keyword>
<evidence type="ECO:0000313" key="3">
    <source>
        <dbReference type="Proteomes" id="UP000006069"/>
    </source>
</evidence>
<evidence type="ECO:0008006" key="4">
    <source>
        <dbReference type="Google" id="ProtNLM"/>
    </source>
</evidence>
<gene>
    <name evidence="2" type="ORF">HMPREF9451_00724</name>
</gene>
<dbReference type="HOGENOM" id="CLU_074767_0_0_11"/>
<dbReference type="PATRIC" id="fig|742818.3.peg.770"/>
<dbReference type="InParanoid" id="K0Z9H3"/>
<evidence type="ECO:0000313" key="2">
    <source>
        <dbReference type="EMBL" id="EJZ84015.1"/>
    </source>
</evidence>
<protein>
    <recommendedName>
        <fullName evidence="4">Teichoic acid transporter</fullName>
    </recommendedName>
</protein>
<comment type="caution">
    <text evidence="2">The sequence shown here is derived from an EMBL/GenBank/DDBJ whole genome shotgun (WGS) entry which is preliminary data.</text>
</comment>
<dbReference type="EMBL" id="ADMD01000006">
    <property type="protein sequence ID" value="EJZ84015.1"/>
    <property type="molecule type" value="Genomic_DNA"/>
</dbReference>
<dbReference type="Proteomes" id="UP000006069">
    <property type="component" value="Unassembled WGS sequence"/>
</dbReference>
<dbReference type="RefSeq" id="WP_009138947.1">
    <property type="nucleotide sequence ID" value="NZ_JH815198.1"/>
</dbReference>
<name>K0Z9H3_9ACTN</name>
<keyword evidence="1" id="KW-0812">Transmembrane</keyword>
<reference evidence="2 3" key="1">
    <citation type="submission" date="2012-08" db="EMBL/GenBank/DDBJ databases">
        <title>The Genome Sequence of Slackia piriformis YIT 12062.</title>
        <authorList>
            <consortium name="The Broad Institute Genome Sequencing Platform"/>
            <person name="Earl A."/>
            <person name="Ward D."/>
            <person name="Feldgarden M."/>
            <person name="Gevers D."/>
            <person name="Morotomi M."/>
            <person name="Walker B."/>
            <person name="Young S.K."/>
            <person name="Zeng Q."/>
            <person name="Gargeya S."/>
            <person name="Fitzgerald M."/>
            <person name="Haas B."/>
            <person name="Abouelleil A."/>
            <person name="Alvarado L."/>
            <person name="Arachchi H.M."/>
            <person name="Berlin A.M."/>
            <person name="Chapman S.B."/>
            <person name="Goldberg J."/>
            <person name="Griggs A."/>
            <person name="Gujja S."/>
            <person name="Hansen M."/>
            <person name="Howarth C."/>
            <person name="Imamovic A."/>
            <person name="Larimer J."/>
            <person name="McCowen C."/>
            <person name="Montmayeur A."/>
            <person name="Murphy C."/>
            <person name="Neiman D."/>
            <person name="Pearson M."/>
            <person name="Priest M."/>
            <person name="Roberts A."/>
            <person name="Saif S."/>
            <person name="Shea T."/>
            <person name="Sisk P."/>
            <person name="Sykes S."/>
            <person name="Wortman J."/>
            <person name="Nusbaum C."/>
            <person name="Birren B."/>
        </authorList>
    </citation>
    <scope>NUCLEOTIDE SEQUENCE [LARGE SCALE GENOMIC DNA]</scope>
    <source>
        <strain evidence="2 3">YIT 12062</strain>
    </source>
</reference>
<dbReference type="eggNOG" id="ENOG5031TEY">
    <property type="taxonomic scope" value="Bacteria"/>
</dbReference>
<proteinExistence type="predicted"/>